<accession>A0ABZ0Q1Q5</accession>
<dbReference type="Proteomes" id="UP001302696">
    <property type="component" value="Chromosome"/>
</dbReference>
<dbReference type="RefSeq" id="WP_323708960.1">
    <property type="nucleotide sequence ID" value="NZ_CP104778.1"/>
</dbReference>
<organism evidence="1 2">
    <name type="scientific">Pediococcus inopinatus</name>
    <dbReference type="NCBI Taxonomy" id="114090"/>
    <lineage>
        <taxon>Bacteria</taxon>
        <taxon>Bacillati</taxon>
        <taxon>Bacillota</taxon>
        <taxon>Bacilli</taxon>
        <taxon>Lactobacillales</taxon>
        <taxon>Lactobacillaceae</taxon>
        <taxon>Pediococcus</taxon>
    </lineage>
</organism>
<proteinExistence type="predicted"/>
<evidence type="ECO:0000313" key="2">
    <source>
        <dbReference type="Proteomes" id="UP001302696"/>
    </source>
</evidence>
<name>A0ABZ0Q1Q5_9LACO</name>
<evidence type="ECO:0000313" key="1">
    <source>
        <dbReference type="EMBL" id="WPC20872.1"/>
    </source>
</evidence>
<dbReference type="EMBL" id="CP104778">
    <property type="protein sequence ID" value="WPC20872.1"/>
    <property type="molecule type" value="Genomic_DNA"/>
</dbReference>
<gene>
    <name evidence="1" type="ORF">N6G96_06065</name>
</gene>
<evidence type="ECO:0008006" key="3">
    <source>
        <dbReference type="Google" id="ProtNLM"/>
    </source>
</evidence>
<protein>
    <recommendedName>
        <fullName evidence="3">Phage protein</fullName>
    </recommendedName>
</protein>
<reference evidence="2" key="1">
    <citation type="submission" date="2024-06" db="EMBL/GenBank/DDBJ databases">
        <authorList>
            <person name="Chang H.C."/>
            <person name="Mun S.Y."/>
        </authorList>
    </citation>
    <scope>NUCLEOTIDE SEQUENCE [LARGE SCALE GENOMIC DNA]</scope>
    <source>
        <strain evidence="2">KT1</strain>
    </source>
</reference>
<sequence>MDKGNSRFEWLKEYQQLDRDIKYLKWNIAKTAAESSRWTTGDLANMHVGGKDSRPAKLEKEYNRLQEELEWREKTEKDLLNLINSFDGVENKILMKKYVNGETLEEMTYDDDMPYALSYIQKRHAELRRRLTWLDEWDENKYEDQIIGHMQLR</sequence>
<keyword evidence="2" id="KW-1185">Reference proteome</keyword>